<proteinExistence type="predicted"/>
<accession>A0A6A6BAA3</accession>
<name>A0A6A6BAA3_9PEZI</name>
<gene>
    <name evidence="1" type="ORF">K452DRAFT_335385</name>
</gene>
<dbReference type="RefSeq" id="XP_033396016.1">
    <property type="nucleotide sequence ID" value="XM_033545224.1"/>
</dbReference>
<organism evidence="1 2">
    <name type="scientific">Aplosporella prunicola CBS 121167</name>
    <dbReference type="NCBI Taxonomy" id="1176127"/>
    <lineage>
        <taxon>Eukaryota</taxon>
        <taxon>Fungi</taxon>
        <taxon>Dikarya</taxon>
        <taxon>Ascomycota</taxon>
        <taxon>Pezizomycotina</taxon>
        <taxon>Dothideomycetes</taxon>
        <taxon>Dothideomycetes incertae sedis</taxon>
        <taxon>Botryosphaeriales</taxon>
        <taxon>Aplosporellaceae</taxon>
        <taxon>Aplosporella</taxon>
    </lineage>
</organism>
<keyword evidence="2" id="KW-1185">Reference proteome</keyword>
<dbReference type="Proteomes" id="UP000799438">
    <property type="component" value="Unassembled WGS sequence"/>
</dbReference>
<dbReference type="AlphaFoldDB" id="A0A6A6BAA3"/>
<evidence type="ECO:0000313" key="2">
    <source>
        <dbReference type="Proteomes" id="UP000799438"/>
    </source>
</evidence>
<protein>
    <submittedName>
        <fullName evidence="1">Uncharacterized protein</fullName>
    </submittedName>
</protein>
<dbReference type="GeneID" id="54302723"/>
<reference evidence="1" key="1">
    <citation type="journal article" date="2020" name="Stud. Mycol.">
        <title>101 Dothideomycetes genomes: a test case for predicting lifestyles and emergence of pathogens.</title>
        <authorList>
            <person name="Haridas S."/>
            <person name="Albert R."/>
            <person name="Binder M."/>
            <person name="Bloem J."/>
            <person name="Labutti K."/>
            <person name="Salamov A."/>
            <person name="Andreopoulos B."/>
            <person name="Baker S."/>
            <person name="Barry K."/>
            <person name="Bills G."/>
            <person name="Bluhm B."/>
            <person name="Cannon C."/>
            <person name="Castanera R."/>
            <person name="Culley D."/>
            <person name="Daum C."/>
            <person name="Ezra D."/>
            <person name="Gonzalez J."/>
            <person name="Henrissat B."/>
            <person name="Kuo A."/>
            <person name="Liang C."/>
            <person name="Lipzen A."/>
            <person name="Lutzoni F."/>
            <person name="Magnuson J."/>
            <person name="Mondo S."/>
            <person name="Nolan M."/>
            <person name="Ohm R."/>
            <person name="Pangilinan J."/>
            <person name="Park H.-J."/>
            <person name="Ramirez L."/>
            <person name="Alfaro M."/>
            <person name="Sun H."/>
            <person name="Tritt A."/>
            <person name="Yoshinaga Y."/>
            <person name="Zwiers L.-H."/>
            <person name="Turgeon B."/>
            <person name="Goodwin S."/>
            <person name="Spatafora J."/>
            <person name="Crous P."/>
            <person name="Grigoriev I."/>
        </authorList>
    </citation>
    <scope>NUCLEOTIDE SEQUENCE</scope>
    <source>
        <strain evidence="1">CBS 121167</strain>
    </source>
</reference>
<sequence length="240" mass="27236">MSNQTNHGMYYTLSPFKAPKVSVLQVMPLIERVALLDSAPIVLTGQTRTADTGLWKGVQVMMPRDALIAYSSWAERYIVPSTTQLIIPGMVSRAALRYVVQWICAVGEKPLKPLGSLAEDLQVYKVLKALAVPIERTTFLNHILRYLKSGNYIAHEDAKVEDIMVMWENFSDDKRILQAVLNAVLCRPPDPEAPNLDDIEVYICRNPDLLREAQAVYYSRSMFWSGFLQGWQQNVAQLYK</sequence>
<dbReference type="EMBL" id="ML995490">
    <property type="protein sequence ID" value="KAF2140303.1"/>
    <property type="molecule type" value="Genomic_DNA"/>
</dbReference>
<evidence type="ECO:0000313" key="1">
    <source>
        <dbReference type="EMBL" id="KAF2140303.1"/>
    </source>
</evidence>